<dbReference type="Pfam" id="PF02203">
    <property type="entry name" value="TarH"/>
    <property type="match status" value="1"/>
</dbReference>
<dbReference type="InterPro" id="IPR003122">
    <property type="entry name" value="Tar_rcpt_lig-bd"/>
</dbReference>
<keyword evidence="17" id="KW-1185">Reference proteome</keyword>
<evidence type="ECO:0000256" key="4">
    <source>
        <dbReference type="ARBA" id="ARBA00022500"/>
    </source>
</evidence>
<dbReference type="AlphaFoldDB" id="W1N8P8"/>
<evidence type="ECO:0000256" key="8">
    <source>
        <dbReference type="ARBA" id="ARBA00023136"/>
    </source>
</evidence>
<keyword evidence="6 13" id="KW-0812">Transmembrane</keyword>
<evidence type="ECO:0000256" key="5">
    <source>
        <dbReference type="ARBA" id="ARBA00022519"/>
    </source>
</evidence>
<keyword evidence="2" id="KW-1003">Cell membrane</keyword>
<dbReference type="SUPFAM" id="SSF58104">
    <property type="entry name" value="Methyl-accepting chemotaxis protein (MCP) signaling domain"/>
    <property type="match status" value="1"/>
</dbReference>
<evidence type="ECO:0000256" key="10">
    <source>
        <dbReference type="ARBA" id="ARBA00029447"/>
    </source>
</evidence>
<feature type="domain" description="Methyl-accepting transducer" evidence="14">
    <location>
        <begin position="257"/>
        <end position="486"/>
    </location>
</feature>
<keyword evidence="5" id="KW-0997">Cell inner membrane</keyword>
<keyword evidence="3" id="KW-0488">Methylation</keyword>
<dbReference type="EMBL" id="AVBC01000020">
    <property type="protein sequence ID" value="ERL51854.1"/>
    <property type="molecule type" value="Genomic_DNA"/>
</dbReference>
<evidence type="ECO:0000256" key="12">
    <source>
        <dbReference type="SAM" id="MobiDB-lite"/>
    </source>
</evidence>
<dbReference type="CDD" id="cd11386">
    <property type="entry name" value="MCP_signal"/>
    <property type="match status" value="1"/>
</dbReference>
<dbReference type="CDD" id="cd06225">
    <property type="entry name" value="HAMP"/>
    <property type="match status" value="1"/>
</dbReference>
<dbReference type="SMART" id="SM00304">
    <property type="entry name" value="HAMP"/>
    <property type="match status" value="1"/>
</dbReference>
<evidence type="ECO:0000256" key="11">
    <source>
        <dbReference type="PROSITE-ProRule" id="PRU00284"/>
    </source>
</evidence>
<dbReference type="PROSITE" id="PS50111">
    <property type="entry name" value="CHEMOTAXIS_TRANSDUC_2"/>
    <property type="match status" value="1"/>
</dbReference>
<evidence type="ECO:0000256" key="2">
    <source>
        <dbReference type="ARBA" id="ARBA00022475"/>
    </source>
</evidence>
<evidence type="ECO:0000256" key="3">
    <source>
        <dbReference type="ARBA" id="ARBA00022481"/>
    </source>
</evidence>
<organism evidence="16 17">
    <name type="scientific">Halomonas huangheensis</name>
    <dbReference type="NCBI Taxonomy" id="1178482"/>
    <lineage>
        <taxon>Bacteria</taxon>
        <taxon>Pseudomonadati</taxon>
        <taxon>Pseudomonadota</taxon>
        <taxon>Gammaproteobacteria</taxon>
        <taxon>Oceanospirillales</taxon>
        <taxon>Halomonadaceae</taxon>
        <taxon>Halomonas</taxon>
    </lineage>
</organism>
<comment type="caution">
    <text evidence="16">The sequence shown here is derived from an EMBL/GenBank/DDBJ whole genome shotgun (WGS) entry which is preliminary data.</text>
</comment>
<dbReference type="GO" id="GO:0006935">
    <property type="term" value="P:chemotaxis"/>
    <property type="evidence" value="ECO:0007669"/>
    <property type="project" value="UniProtKB-KW"/>
</dbReference>
<keyword evidence="7 13" id="KW-1133">Transmembrane helix</keyword>
<dbReference type="PRINTS" id="PR00260">
    <property type="entry name" value="CHEMTRNSDUCR"/>
</dbReference>
<dbReference type="InterPro" id="IPR035440">
    <property type="entry name" value="4HB_MCP_dom_sf"/>
</dbReference>
<proteinExistence type="inferred from homology"/>
<keyword evidence="4" id="KW-0145">Chemotaxis</keyword>
<feature type="domain" description="HAMP" evidence="15">
    <location>
        <begin position="200"/>
        <end position="252"/>
    </location>
</feature>
<evidence type="ECO:0000256" key="6">
    <source>
        <dbReference type="ARBA" id="ARBA00022692"/>
    </source>
</evidence>
<sequence length="542" mass="57742">MILALVLMAAVSVAISGLGFYASNQGERQTDQIENLGIVQGLSLNRAINRLTLAGDMLGLYRNTLNEGQRDRAEELASEISAVLGRADGSFTTFMEAPKLEAGASMANELQDAFQAVRSEIEYQLAAGNSVHASALELRMAPKKKALIDLTGDFIDQIYEVTNQVHADMAKTDRTLLVLSISALVLGALVAFIVYLGLMRGVVRPLEEAVGHFTAIARLDLSNTIPERGRNEVGRLFSAMREMQQSLLTAIGGVRDASASIHVGTSQIAAGNADLSSRTEQQAASLEETAASMEEMTSTVHQNADNARQASSLANDASVMAERGGLVMDEVSQSMQGISERSRQIADIIGMIDAIAFQTNILALNASVEAARAGNQGRGFAVVADEVRNLAGRSSRAAKDIKELIEATTAEVQQGSSQVETAGTTVADIVNAVKRVSDFMDEIAVASQEQRDGIEQVSMAVTQMEQVTQQNAALVQEASSAATSLADQTQRLESVVATFRLAPIGDHSPLRPALAPVAPEVASAPAVKRRRTTQEAEEWEAF</sequence>
<reference evidence="16 17" key="1">
    <citation type="submission" date="2013-08" db="EMBL/GenBank/DDBJ databases">
        <title>draft genome of Halomonas huanghegensis, strain BJGMM-B45T.</title>
        <authorList>
            <person name="Miao C."/>
            <person name="Wan Y."/>
            <person name="Jin W."/>
        </authorList>
    </citation>
    <scope>NUCLEOTIDE SEQUENCE [LARGE SCALE GENOMIC DNA]</scope>
    <source>
        <strain evidence="16 17">BJGMM-B45</strain>
    </source>
</reference>
<dbReference type="eggNOG" id="COG0840">
    <property type="taxonomic scope" value="Bacteria"/>
</dbReference>
<dbReference type="Pfam" id="PF00672">
    <property type="entry name" value="HAMP"/>
    <property type="match status" value="1"/>
</dbReference>
<name>W1N8P8_9GAMM</name>
<evidence type="ECO:0000256" key="13">
    <source>
        <dbReference type="SAM" id="Phobius"/>
    </source>
</evidence>
<comment type="similarity">
    <text evidence="10">Belongs to the methyl-accepting chemotaxis (MCP) protein family.</text>
</comment>
<dbReference type="Proteomes" id="UP000019113">
    <property type="component" value="Unassembled WGS sequence"/>
</dbReference>
<dbReference type="PANTHER" id="PTHR43531:SF14">
    <property type="entry name" value="METHYL-ACCEPTING CHEMOTAXIS PROTEIN I-RELATED"/>
    <property type="match status" value="1"/>
</dbReference>
<feature type="region of interest" description="Disordered" evidence="12">
    <location>
        <begin position="508"/>
        <end position="542"/>
    </location>
</feature>
<dbReference type="PROSITE" id="PS50885">
    <property type="entry name" value="HAMP"/>
    <property type="match status" value="1"/>
</dbReference>
<dbReference type="GO" id="GO:0005886">
    <property type="term" value="C:plasma membrane"/>
    <property type="evidence" value="ECO:0007669"/>
    <property type="project" value="UniProtKB-SubCell"/>
</dbReference>
<keyword evidence="8 13" id="KW-0472">Membrane</keyword>
<dbReference type="Gene3D" id="1.10.287.950">
    <property type="entry name" value="Methyl-accepting chemotaxis protein"/>
    <property type="match status" value="1"/>
</dbReference>
<dbReference type="SUPFAM" id="SSF47170">
    <property type="entry name" value="Aspartate receptor, ligand-binding domain"/>
    <property type="match status" value="1"/>
</dbReference>
<keyword evidence="9 11" id="KW-0807">Transducer</keyword>
<dbReference type="Pfam" id="PF00015">
    <property type="entry name" value="MCPsignal"/>
    <property type="match status" value="1"/>
</dbReference>
<dbReference type="InterPro" id="IPR003660">
    <property type="entry name" value="HAMP_dom"/>
</dbReference>
<evidence type="ECO:0000259" key="14">
    <source>
        <dbReference type="PROSITE" id="PS50111"/>
    </source>
</evidence>
<evidence type="ECO:0000256" key="9">
    <source>
        <dbReference type="ARBA" id="ARBA00023224"/>
    </source>
</evidence>
<dbReference type="GO" id="GO:0007165">
    <property type="term" value="P:signal transduction"/>
    <property type="evidence" value="ECO:0007669"/>
    <property type="project" value="UniProtKB-KW"/>
</dbReference>
<gene>
    <name evidence="16" type="ORF">BJB45_11860</name>
</gene>
<evidence type="ECO:0000259" key="15">
    <source>
        <dbReference type="PROSITE" id="PS50885"/>
    </source>
</evidence>
<dbReference type="InterPro" id="IPR004089">
    <property type="entry name" value="MCPsignal_dom"/>
</dbReference>
<dbReference type="FunFam" id="1.10.287.950:FF:000001">
    <property type="entry name" value="Methyl-accepting chemotaxis sensory transducer"/>
    <property type="match status" value="1"/>
</dbReference>
<evidence type="ECO:0000256" key="7">
    <source>
        <dbReference type="ARBA" id="ARBA00022989"/>
    </source>
</evidence>
<evidence type="ECO:0000313" key="16">
    <source>
        <dbReference type="EMBL" id="ERL51854.1"/>
    </source>
</evidence>
<evidence type="ECO:0000256" key="1">
    <source>
        <dbReference type="ARBA" id="ARBA00004429"/>
    </source>
</evidence>
<dbReference type="STRING" id="1178482.AR456_15220"/>
<feature type="compositionally biased region" description="Low complexity" evidence="12">
    <location>
        <begin position="510"/>
        <end position="526"/>
    </location>
</feature>
<accession>W1N8P8</accession>
<feature type="transmembrane region" description="Helical" evidence="13">
    <location>
        <begin position="176"/>
        <end position="198"/>
    </location>
</feature>
<evidence type="ECO:0000313" key="17">
    <source>
        <dbReference type="Proteomes" id="UP000019113"/>
    </source>
</evidence>
<dbReference type="InterPro" id="IPR051310">
    <property type="entry name" value="MCP_chemotaxis"/>
</dbReference>
<dbReference type="GO" id="GO:0004888">
    <property type="term" value="F:transmembrane signaling receptor activity"/>
    <property type="evidence" value="ECO:0007669"/>
    <property type="project" value="InterPro"/>
</dbReference>
<evidence type="ECO:0008006" key="18">
    <source>
        <dbReference type="Google" id="ProtNLM"/>
    </source>
</evidence>
<dbReference type="InterPro" id="IPR004090">
    <property type="entry name" value="Chemotax_Me-accpt_rcpt"/>
</dbReference>
<dbReference type="PATRIC" id="fig|1178482.3.peg.1535"/>
<dbReference type="SMART" id="SM00283">
    <property type="entry name" value="MA"/>
    <property type="match status" value="1"/>
</dbReference>
<dbReference type="PANTHER" id="PTHR43531">
    <property type="entry name" value="PROTEIN ICFG"/>
    <property type="match status" value="1"/>
</dbReference>
<comment type="subcellular location">
    <subcellularLocation>
        <location evidence="1">Cell inner membrane</location>
        <topology evidence="1">Multi-pass membrane protein</topology>
    </subcellularLocation>
</comment>
<protein>
    <recommendedName>
        <fullName evidence="18">Methyl-accepting chemotaxis protein</fullName>
    </recommendedName>
</protein>